<dbReference type="PANTHER" id="PTHR46380:SF2">
    <property type="entry name" value="CYCLIN-D-BINDING MYB-LIKE TRANSCRIPTION FACTOR 1"/>
    <property type="match status" value="1"/>
</dbReference>
<dbReference type="SMART" id="SM00717">
    <property type="entry name" value="SANT"/>
    <property type="match status" value="2"/>
</dbReference>
<keyword evidence="2" id="KW-0238">DNA-binding</keyword>
<feature type="compositionally biased region" description="Basic residues" evidence="4">
    <location>
        <begin position="671"/>
        <end position="685"/>
    </location>
</feature>
<feature type="compositionally biased region" description="Basic residues" evidence="4">
    <location>
        <begin position="191"/>
        <end position="203"/>
    </location>
</feature>
<dbReference type="PROSITE" id="PS51294">
    <property type="entry name" value="HTH_MYB"/>
    <property type="match status" value="1"/>
</dbReference>
<feature type="compositionally biased region" description="Basic and acidic residues" evidence="4">
    <location>
        <begin position="22"/>
        <end position="35"/>
    </location>
</feature>
<feature type="compositionally biased region" description="Basic and acidic residues" evidence="4">
    <location>
        <begin position="125"/>
        <end position="139"/>
    </location>
</feature>
<dbReference type="InterPro" id="IPR001005">
    <property type="entry name" value="SANT/Myb"/>
</dbReference>
<dbReference type="AlphaFoldDB" id="A0A168B310"/>
<dbReference type="STRING" id="1081104.A0A168B310"/>
<dbReference type="InterPro" id="IPR051651">
    <property type="entry name" value="DMTF1_DNA-bind_reg"/>
</dbReference>
<feature type="compositionally biased region" description="Polar residues" evidence="4">
    <location>
        <begin position="178"/>
        <end position="188"/>
    </location>
</feature>
<dbReference type="RefSeq" id="XP_018706154.1">
    <property type="nucleotide sequence ID" value="XM_018846426.1"/>
</dbReference>
<feature type="compositionally biased region" description="Basic and acidic residues" evidence="4">
    <location>
        <begin position="150"/>
        <end position="163"/>
    </location>
</feature>
<feature type="compositionally biased region" description="Low complexity" evidence="4">
    <location>
        <begin position="207"/>
        <end position="226"/>
    </location>
</feature>
<keyword evidence="3" id="KW-0539">Nucleus</keyword>
<proteinExistence type="predicted"/>
<evidence type="ECO:0000313" key="7">
    <source>
        <dbReference type="EMBL" id="OAA69550.1"/>
    </source>
</evidence>
<evidence type="ECO:0000256" key="3">
    <source>
        <dbReference type="ARBA" id="ARBA00023242"/>
    </source>
</evidence>
<dbReference type="GO" id="GO:0005634">
    <property type="term" value="C:nucleus"/>
    <property type="evidence" value="ECO:0007669"/>
    <property type="project" value="UniProtKB-SubCell"/>
</dbReference>
<accession>A0A168B310</accession>
<protein>
    <submittedName>
        <fullName evidence="7">Myb transcription factor</fullName>
    </submittedName>
</protein>
<dbReference type="GO" id="GO:0000976">
    <property type="term" value="F:transcription cis-regulatory region binding"/>
    <property type="evidence" value="ECO:0007669"/>
    <property type="project" value="TreeGrafter"/>
</dbReference>
<dbReference type="PANTHER" id="PTHR46380">
    <property type="entry name" value="CYCLIN-D-BINDING MYB-LIKE TRANSCRIPTION FACTOR 1"/>
    <property type="match status" value="1"/>
</dbReference>
<feature type="domain" description="Myb-like" evidence="5">
    <location>
        <begin position="338"/>
        <end position="387"/>
    </location>
</feature>
<dbReference type="Gene3D" id="1.10.10.60">
    <property type="entry name" value="Homeodomain-like"/>
    <property type="match status" value="2"/>
</dbReference>
<feature type="compositionally biased region" description="Basic residues" evidence="4">
    <location>
        <begin position="227"/>
        <end position="241"/>
    </location>
</feature>
<dbReference type="PROSITE" id="PS50090">
    <property type="entry name" value="MYB_LIKE"/>
    <property type="match status" value="2"/>
</dbReference>
<dbReference type="OrthoDB" id="39591at2759"/>
<organism evidence="7 8">
    <name type="scientific">Cordyceps fumosorosea (strain ARSEF 2679)</name>
    <name type="common">Isaria fumosorosea</name>
    <dbReference type="NCBI Taxonomy" id="1081104"/>
    <lineage>
        <taxon>Eukaryota</taxon>
        <taxon>Fungi</taxon>
        <taxon>Dikarya</taxon>
        <taxon>Ascomycota</taxon>
        <taxon>Pezizomycotina</taxon>
        <taxon>Sordariomycetes</taxon>
        <taxon>Hypocreomycetidae</taxon>
        <taxon>Hypocreales</taxon>
        <taxon>Cordycipitaceae</taxon>
        <taxon>Cordyceps</taxon>
    </lineage>
</organism>
<evidence type="ECO:0000259" key="5">
    <source>
        <dbReference type="PROSITE" id="PS50090"/>
    </source>
</evidence>
<sequence length="706" mass="79728">MDVEDMLASSQDLPPRGSSARDNSDSEPDFHDSELLNRGSLSQGSAKKRKHLSPLNGTSNKKRKSVSSPDKKRKKKRKSRDAALDSIADEEDQRDIPDSSPVLRSDRRDSLAEAEADSRTNAGARDIESDSEFVAREASQEYAANQSTHNEMDEARTESRAESPTEAPAELPTEAPTEAQTQTSTDGATSRPRRAPSTRKKSKPTYFEAPLPALPPEAFENLNAPPRRAKKAKKGFRRKQKADRLQDHSDEADHSHEPDRRTYTTGQFTTFELQRIADAIEGFRVEHDLEQREVNEMIQARGGTTAGELHAKLWSRIFDECPDRHRQKVINTARKKFHNYVARGTWTDEQHKELSELVDKIGHKWSEIGALINRHAEDVRDRFRNYVVCGEKQKKAGWDSDEEAGLTKFVNMALEEVARMRREDPDKLDPNRTDEDHVDWQGISENMKRTRSRLQCMTKWKSMKSRGESKVKPASSESESTISLRLDKARRQLEEMPDTEKYRLVLAIKSTQASITAKIPWQKLCDKQFRSSWQRATQELVWSRLLKSVPGSAIKQVQECAQYLVDEYDQNGELPNIGGEGWDDDEEMVLLAQVPAGRRESRKSTSSEKLTLEDMQDDDVDPAKPNDDDVDGVDMEANAQIEAETENLIDPALDTLAEVPQSAQKATPAKRSQKGKRPSARKPRKSMTALEESADIAVGAEETDLN</sequence>
<dbReference type="GeneID" id="30019112"/>
<evidence type="ECO:0000256" key="1">
    <source>
        <dbReference type="ARBA" id="ARBA00004123"/>
    </source>
</evidence>
<feature type="compositionally biased region" description="Basic and acidic residues" evidence="4">
    <location>
        <begin position="597"/>
        <end position="612"/>
    </location>
</feature>
<evidence type="ECO:0000313" key="8">
    <source>
        <dbReference type="Proteomes" id="UP000076744"/>
    </source>
</evidence>
<reference evidence="7 8" key="1">
    <citation type="journal article" date="2016" name="Genome Biol. Evol.">
        <title>Divergent and convergent evolution of fungal pathogenicity.</title>
        <authorList>
            <person name="Shang Y."/>
            <person name="Xiao G."/>
            <person name="Zheng P."/>
            <person name="Cen K."/>
            <person name="Zhan S."/>
            <person name="Wang C."/>
        </authorList>
    </citation>
    <scope>NUCLEOTIDE SEQUENCE [LARGE SCALE GENOMIC DNA]</scope>
    <source>
        <strain evidence="7 8">ARSEF 2679</strain>
    </source>
</reference>
<dbReference type="InterPro" id="IPR009057">
    <property type="entry name" value="Homeodomain-like_sf"/>
</dbReference>
<gene>
    <name evidence="7" type="ORF">ISF_02820</name>
</gene>
<comment type="caution">
    <text evidence="7">The sequence shown here is derived from an EMBL/GenBank/DDBJ whole genome shotgun (WGS) entry which is preliminary data.</text>
</comment>
<feature type="compositionally biased region" description="Basic residues" evidence="4">
    <location>
        <begin position="60"/>
        <end position="79"/>
    </location>
</feature>
<feature type="region of interest" description="Disordered" evidence="4">
    <location>
        <begin position="594"/>
        <end position="706"/>
    </location>
</feature>
<feature type="compositionally biased region" description="Basic and acidic residues" evidence="4">
    <location>
        <begin position="242"/>
        <end position="262"/>
    </location>
</feature>
<feature type="domain" description="HTH myb-type" evidence="6">
    <location>
        <begin position="338"/>
        <end position="391"/>
    </location>
</feature>
<feature type="domain" description="Myb-like" evidence="5">
    <location>
        <begin position="390"/>
        <end position="464"/>
    </location>
</feature>
<feature type="region of interest" description="Disordered" evidence="4">
    <location>
        <begin position="1"/>
        <end position="266"/>
    </location>
</feature>
<evidence type="ECO:0000259" key="6">
    <source>
        <dbReference type="PROSITE" id="PS51294"/>
    </source>
</evidence>
<dbReference type="InterPro" id="IPR017930">
    <property type="entry name" value="Myb_dom"/>
</dbReference>
<dbReference type="SUPFAM" id="SSF46689">
    <property type="entry name" value="Homeodomain-like"/>
    <property type="match status" value="1"/>
</dbReference>
<comment type="subcellular location">
    <subcellularLocation>
        <location evidence="1">Nucleus</location>
    </subcellularLocation>
</comment>
<dbReference type="Pfam" id="PF00249">
    <property type="entry name" value="Myb_DNA-binding"/>
    <property type="match status" value="1"/>
</dbReference>
<keyword evidence="8" id="KW-1185">Reference proteome</keyword>
<dbReference type="GO" id="GO:0003700">
    <property type="term" value="F:DNA-binding transcription factor activity"/>
    <property type="evidence" value="ECO:0007669"/>
    <property type="project" value="TreeGrafter"/>
</dbReference>
<dbReference type="EMBL" id="AZHB01000005">
    <property type="protein sequence ID" value="OAA69550.1"/>
    <property type="molecule type" value="Genomic_DNA"/>
</dbReference>
<evidence type="ECO:0000256" key="4">
    <source>
        <dbReference type="SAM" id="MobiDB-lite"/>
    </source>
</evidence>
<dbReference type="Proteomes" id="UP000076744">
    <property type="component" value="Unassembled WGS sequence"/>
</dbReference>
<name>A0A168B310_CORFA</name>
<evidence type="ECO:0000256" key="2">
    <source>
        <dbReference type="ARBA" id="ARBA00023125"/>
    </source>
</evidence>